<accession>A0A0E2ZLM0</accession>
<evidence type="ECO:0000313" key="3">
    <source>
        <dbReference type="Proteomes" id="UP000028839"/>
    </source>
</evidence>
<dbReference type="Proteomes" id="UP000028839">
    <property type="component" value="Unassembled WGS sequence"/>
</dbReference>
<organism evidence="2 3">
    <name type="scientific">Nitrosococcus oceani C-27</name>
    <dbReference type="NCBI Taxonomy" id="314279"/>
    <lineage>
        <taxon>Bacteria</taxon>
        <taxon>Pseudomonadati</taxon>
        <taxon>Pseudomonadota</taxon>
        <taxon>Gammaproteobacteria</taxon>
        <taxon>Chromatiales</taxon>
        <taxon>Chromatiaceae</taxon>
        <taxon>Nitrosococcus</taxon>
    </lineage>
</organism>
<reference evidence="2 3" key="1">
    <citation type="submission" date="2014-07" db="EMBL/GenBank/DDBJ databases">
        <title>Comparative analysis of Nitrosococcus oceani genome inventories of strains from Pacific and Atlantic gyres.</title>
        <authorList>
            <person name="Lim C.K."/>
            <person name="Wang L."/>
            <person name="Sayavedra-Soto L.A."/>
            <person name="Klotz M.G."/>
        </authorList>
    </citation>
    <scope>NUCLEOTIDE SEQUENCE [LARGE SCALE GENOMIC DNA]</scope>
    <source>
        <strain evidence="2 3">C-27</strain>
    </source>
</reference>
<feature type="transmembrane region" description="Helical" evidence="1">
    <location>
        <begin position="213"/>
        <end position="238"/>
    </location>
</feature>
<dbReference type="SUPFAM" id="SSF103473">
    <property type="entry name" value="MFS general substrate transporter"/>
    <property type="match status" value="1"/>
</dbReference>
<dbReference type="AlphaFoldDB" id="A0A0E2ZLM0"/>
<name>A0A0E2ZLM0_9GAMM</name>
<dbReference type="HOGENOM" id="CLU_703646_0_0_6"/>
<keyword evidence="1" id="KW-1133">Transmembrane helix</keyword>
<protein>
    <submittedName>
        <fullName evidence="2">MFS transporter</fullName>
    </submittedName>
</protein>
<feature type="transmembrane region" description="Helical" evidence="1">
    <location>
        <begin position="280"/>
        <end position="298"/>
    </location>
</feature>
<feature type="transmembrane region" description="Helical" evidence="1">
    <location>
        <begin position="365"/>
        <end position="384"/>
    </location>
</feature>
<sequence>MSQYITPPVSPTALALPGACTGALQSLLVIVLPIILALTGLEIGQLSPILGIAALGFLVGGYAWPRRVIPGHRRRLLERLLLAATVSQVVFIAALSASALELIGTAMLAALLFVARFAYGLTASGVFPTAQAWAASEYPGHARHGALTRMSATVHTGRVLIPLAAAALAMYWPEGILTLLVILPFIARLLLPHERASQEDVPLTAPTNRWPEATIALPIVLIHMSVGLAEFIIGPYLAAEWNIALSHAPAYTALLLAGIAACMVLAQLVSLHYRLNPCSLLVWAPVGMALGTALAAVYPLALPAGLALVAVALALILPASAAGAAANRSLHTQPQAGADLYTARILGHLLGVTAAGPLFEVATHLPLVTAAVLALMAIPATAGLRRALTTQAIYK</sequence>
<dbReference type="Gene3D" id="1.20.1250.20">
    <property type="entry name" value="MFS general substrate transporter like domains"/>
    <property type="match status" value="1"/>
</dbReference>
<feature type="transmembrane region" description="Helical" evidence="1">
    <location>
        <begin position="12"/>
        <end position="37"/>
    </location>
</feature>
<evidence type="ECO:0000313" key="2">
    <source>
        <dbReference type="EMBL" id="KFI19212.1"/>
    </source>
</evidence>
<feature type="transmembrane region" description="Helical" evidence="1">
    <location>
        <begin position="338"/>
        <end position="359"/>
    </location>
</feature>
<proteinExistence type="predicted"/>
<comment type="caution">
    <text evidence="2">The sequence shown here is derived from an EMBL/GenBank/DDBJ whole genome shotgun (WGS) entry which is preliminary data.</text>
</comment>
<feature type="transmembrane region" description="Helical" evidence="1">
    <location>
        <begin position="304"/>
        <end position="326"/>
    </location>
</feature>
<feature type="transmembrane region" description="Helical" evidence="1">
    <location>
        <begin position="175"/>
        <end position="192"/>
    </location>
</feature>
<feature type="transmembrane region" description="Helical" evidence="1">
    <location>
        <begin position="43"/>
        <end position="64"/>
    </location>
</feature>
<evidence type="ECO:0000256" key="1">
    <source>
        <dbReference type="SAM" id="Phobius"/>
    </source>
</evidence>
<keyword evidence="1" id="KW-0472">Membrane</keyword>
<dbReference type="OrthoDB" id="65739at2"/>
<keyword evidence="1" id="KW-0812">Transmembrane</keyword>
<gene>
    <name evidence="2" type="ORF">IB75_09640</name>
</gene>
<dbReference type="EMBL" id="JPGN01000060">
    <property type="protein sequence ID" value="KFI19212.1"/>
    <property type="molecule type" value="Genomic_DNA"/>
</dbReference>
<dbReference type="InterPro" id="IPR036259">
    <property type="entry name" value="MFS_trans_sf"/>
</dbReference>
<feature type="transmembrane region" description="Helical" evidence="1">
    <location>
        <begin position="250"/>
        <end position="273"/>
    </location>
</feature>
<feature type="transmembrane region" description="Helical" evidence="1">
    <location>
        <begin position="76"/>
        <end position="100"/>
    </location>
</feature>